<accession>A0A9W7ENK8</accession>
<evidence type="ECO:0000313" key="2">
    <source>
        <dbReference type="Proteomes" id="UP001162640"/>
    </source>
</evidence>
<gene>
    <name evidence="1" type="ORF">TL16_g10339</name>
</gene>
<protein>
    <submittedName>
        <fullName evidence="1">Uncharacterized protein</fullName>
    </submittedName>
</protein>
<reference evidence="2" key="1">
    <citation type="journal article" date="2023" name="Commun. Biol.">
        <title>Genome analysis of Parmales, the sister group of diatoms, reveals the evolutionary specialization of diatoms from phago-mixotrophs to photoautotrophs.</title>
        <authorList>
            <person name="Ban H."/>
            <person name="Sato S."/>
            <person name="Yoshikawa S."/>
            <person name="Yamada K."/>
            <person name="Nakamura Y."/>
            <person name="Ichinomiya M."/>
            <person name="Sato N."/>
            <person name="Blanc-Mathieu R."/>
            <person name="Endo H."/>
            <person name="Kuwata A."/>
            <person name="Ogata H."/>
        </authorList>
    </citation>
    <scope>NUCLEOTIDE SEQUENCE [LARGE SCALE GENOMIC DNA]</scope>
</reference>
<comment type="caution">
    <text evidence="1">The sequence shown here is derived from an EMBL/GenBank/DDBJ whole genome shotgun (WGS) entry which is preliminary data.</text>
</comment>
<sequence>MCFENGIAVSSAVAPFEKRIKERKETDTARRARLGVNYAAIIKAKDPKTEYKRESGINYFAGSPRAFAFNATLARTPVHEDLKHHILT</sequence>
<organism evidence="1 2">
    <name type="scientific">Triparma laevis f. inornata</name>
    <dbReference type="NCBI Taxonomy" id="1714386"/>
    <lineage>
        <taxon>Eukaryota</taxon>
        <taxon>Sar</taxon>
        <taxon>Stramenopiles</taxon>
        <taxon>Ochrophyta</taxon>
        <taxon>Bolidophyceae</taxon>
        <taxon>Parmales</taxon>
        <taxon>Triparmaceae</taxon>
        <taxon>Triparma</taxon>
    </lineage>
</organism>
<name>A0A9W7ENK8_9STRA</name>
<evidence type="ECO:0000313" key="1">
    <source>
        <dbReference type="EMBL" id="GMH85773.1"/>
    </source>
</evidence>
<proteinExistence type="predicted"/>
<dbReference type="EMBL" id="BLQM01000364">
    <property type="protein sequence ID" value="GMH85773.1"/>
    <property type="molecule type" value="Genomic_DNA"/>
</dbReference>
<dbReference type="Proteomes" id="UP001162640">
    <property type="component" value="Unassembled WGS sequence"/>
</dbReference>
<dbReference type="AlphaFoldDB" id="A0A9W7ENK8"/>